<comment type="caution">
    <text evidence="4">The sequence shown here is derived from an EMBL/GenBank/DDBJ whole genome shotgun (WGS) entry which is preliminary data.</text>
</comment>
<sequence length="620" mass="69252">MLRDVYITSLGTFLPGKPIGNDEMEEYLGRIQGKPSRARARVLKQNGIQTRHYAIDTQQRSLFRNSEMAALAVRDAVTRRQRPLEQVDFLAAATTQGDLCVPGFGSMVHGELQNPTCEIASLHGVCASGVMALRSAMLQVKAEERQLAIACASEFPSRLFKASRFTAQLGEDGELPFDTEFLRWMLSDGAGAAVLEPAPRSEGLSLKLEWIELRSHAHQYDVCMYAGANTSQGELGPSWLDFPSFEEASREGAINLKQDIRLLDNMVKIGVDGYFDLLERGRLTPDFDHFVCHYSSHFFREHIRKLLDQAGASIPEEKWFTNLYTKGNVGCASIYVLLEELFHSGKLRPGQRIFCMVPESGRFIASYMLLTVVGQEAPVRPALPPVTPAGPPALQVDTADPLQASLVRQLTRVWIDFEARLHQVPVVARLERGQLTVEDYRLLLLNLRQQVAEGARWIARAASHIELSAFSLRSLFITHAREEHRDFQMLERDYVSVGGKLEDIQNGQKNVGSEALSAWMFQRASQPNPFDLMGAMFIIEGLGSRLARGWGERIRDQLGLADSQVSFLLYHGSNDESHLDKLETAVQSGLLTEALVERVVKTAKVTARLYLLQLEELGNV</sequence>
<reference evidence="4 5" key="1">
    <citation type="submission" date="2014-07" db="EMBL/GenBank/DDBJ databases">
        <title>Draft Genome Sequence of Gephyronic Acid Producer, Cystobacter violaceus Strain Cb vi76.</title>
        <authorList>
            <person name="Stevens D.C."/>
            <person name="Young J."/>
            <person name="Carmichael R."/>
            <person name="Tan J."/>
            <person name="Taylor R.E."/>
        </authorList>
    </citation>
    <scope>NUCLEOTIDE SEQUENCE [LARGE SCALE GENOMIC DNA]</scope>
    <source>
        <strain evidence="4 5">Cb vi76</strain>
    </source>
</reference>
<evidence type="ECO:0000259" key="3">
    <source>
        <dbReference type="Pfam" id="PF08541"/>
    </source>
</evidence>
<dbReference type="SUPFAM" id="SSF48613">
    <property type="entry name" value="Heme oxygenase-like"/>
    <property type="match status" value="1"/>
</dbReference>
<feature type="domain" description="Beta-ketoacyl-[acyl-carrier-protein] synthase III C-terminal" evidence="3">
    <location>
        <begin position="285"/>
        <end position="356"/>
    </location>
</feature>
<dbReference type="SUPFAM" id="SSF53901">
    <property type="entry name" value="Thiolase-like"/>
    <property type="match status" value="2"/>
</dbReference>
<dbReference type="InterPro" id="IPR016084">
    <property type="entry name" value="Haem_Oase-like_multi-hlx"/>
</dbReference>
<gene>
    <name evidence="4" type="ORF">Q664_22160</name>
</gene>
<organism evidence="4 5">
    <name type="scientific">Archangium violaceum Cb vi76</name>
    <dbReference type="NCBI Taxonomy" id="1406225"/>
    <lineage>
        <taxon>Bacteria</taxon>
        <taxon>Pseudomonadati</taxon>
        <taxon>Myxococcota</taxon>
        <taxon>Myxococcia</taxon>
        <taxon>Myxococcales</taxon>
        <taxon>Cystobacterineae</taxon>
        <taxon>Archangiaceae</taxon>
        <taxon>Archangium</taxon>
    </lineage>
</organism>
<dbReference type="GO" id="GO:0016746">
    <property type="term" value="F:acyltransferase activity"/>
    <property type="evidence" value="ECO:0007669"/>
    <property type="project" value="UniProtKB-KW"/>
</dbReference>
<protein>
    <submittedName>
        <fullName evidence="4">3-oxoacyl-ACP synthase</fullName>
    </submittedName>
</protein>
<evidence type="ECO:0000256" key="2">
    <source>
        <dbReference type="ARBA" id="ARBA00023315"/>
    </source>
</evidence>
<dbReference type="AlphaFoldDB" id="A0A084SSS2"/>
<dbReference type="Pfam" id="PF14518">
    <property type="entry name" value="Haem_oxygenas_2"/>
    <property type="match status" value="1"/>
</dbReference>
<keyword evidence="2" id="KW-0012">Acyltransferase</keyword>
<dbReference type="Pfam" id="PF08541">
    <property type="entry name" value="ACP_syn_III_C"/>
    <property type="match status" value="1"/>
</dbReference>
<dbReference type="InterPro" id="IPR016039">
    <property type="entry name" value="Thiolase-like"/>
</dbReference>
<proteinExistence type="predicted"/>
<dbReference type="PANTHER" id="PTHR34069:SF3">
    <property type="entry name" value="ACYL-COA:ACYL-COA ALKYLTRANSFERASE"/>
    <property type="match status" value="1"/>
</dbReference>
<keyword evidence="1" id="KW-0808">Transferase</keyword>
<dbReference type="Gene3D" id="3.40.47.10">
    <property type="match status" value="2"/>
</dbReference>
<name>A0A084SSS2_9BACT</name>
<dbReference type="PANTHER" id="PTHR34069">
    <property type="entry name" value="3-OXOACYL-[ACYL-CARRIER-PROTEIN] SYNTHASE 3"/>
    <property type="match status" value="1"/>
</dbReference>
<dbReference type="EMBL" id="JPMI01000142">
    <property type="protein sequence ID" value="KFA91507.1"/>
    <property type="molecule type" value="Genomic_DNA"/>
</dbReference>
<dbReference type="GO" id="GO:0044550">
    <property type="term" value="P:secondary metabolite biosynthetic process"/>
    <property type="evidence" value="ECO:0007669"/>
    <property type="project" value="TreeGrafter"/>
</dbReference>
<dbReference type="Gene3D" id="1.20.910.10">
    <property type="entry name" value="Heme oxygenase-like"/>
    <property type="match status" value="1"/>
</dbReference>
<evidence type="ECO:0000313" key="5">
    <source>
        <dbReference type="Proteomes" id="UP000028547"/>
    </source>
</evidence>
<dbReference type="InterPro" id="IPR013747">
    <property type="entry name" value="ACP_syn_III_C"/>
</dbReference>
<dbReference type="Proteomes" id="UP000028547">
    <property type="component" value="Unassembled WGS sequence"/>
</dbReference>
<evidence type="ECO:0000313" key="4">
    <source>
        <dbReference type="EMBL" id="KFA91507.1"/>
    </source>
</evidence>
<evidence type="ECO:0000256" key="1">
    <source>
        <dbReference type="ARBA" id="ARBA00022679"/>
    </source>
</evidence>
<accession>A0A084SSS2</accession>
<dbReference type="CDD" id="cd00827">
    <property type="entry name" value="init_cond_enzymes"/>
    <property type="match status" value="1"/>
</dbReference>